<comment type="function">
    <text evidence="1">Required for respiratory activity and maintenance and expression of the mitochondrial genome.</text>
</comment>
<evidence type="ECO:0000313" key="8">
    <source>
        <dbReference type="Proteomes" id="UP000214365"/>
    </source>
</evidence>
<evidence type="ECO:0000256" key="2">
    <source>
        <dbReference type="ARBA" id="ARBA00004173"/>
    </source>
</evidence>
<dbReference type="PANTHER" id="PTHR13475">
    <property type="entry name" value="NEUGRIN"/>
    <property type="match status" value="1"/>
</dbReference>
<organism evidence="7 8">
    <name type="scientific">Talaromyces atroroseus</name>
    <dbReference type="NCBI Taxonomy" id="1441469"/>
    <lineage>
        <taxon>Eukaryota</taxon>
        <taxon>Fungi</taxon>
        <taxon>Dikarya</taxon>
        <taxon>Ascomycota</taxon>
        <taxon>Pezizomycotina</taxon>
        <taxon>Eurotiomycetes</taxon>
        <taxon>Eurotiomycetidae</taxon>
        <taxon>Eurotiales</taxon>
        <taxon>Trichocomaceae</taxon>
        <taxon>Talaromyces</taxon>
        <taxon>Talaromyces sect. Trachyspermi</taxon>
    </lineage>
</organism>
<keyword evidence="5" id="KW-0809">Transit peptide</keyword>
<dbReference type="InterPro" id="IPR010487">
    <property type="entry name" value="NGRN/Rrg9"/>
</dbReference>
<evidence type="ECO:0000256" key="5">
    <source>
        <dbReference type="ARBA" id="ARBA00022946"/>
    </source>
</evidence>
<evidence type="ECO:0000256" key="4">
    <source>
        <dbReference type="ARBA" id="ARBA00013566"/>
    </source>
</evidence>
<gene>
    <name evidence="7" type="ORF">UA08_02965</name>
</gene>
<dbReference type="OrthoDB" id="4225486at2759"/>
<dbReference type="Pfam" id="PF06413">
    <property type="entry name" value="Neugrin"/>
    <property type="match status" value="1"/>
</dbReference>
<dbReference type="Proteomes" id="UP000214365">
    <property type="component" value="Unassembled WGS sequence"/>
</dbReference>
<feature type="region of interest" description="Disordered" evidence="6">
    <location>
        <begin position="250"/>
        <end position="279"/>
    </location>
</feature>
<dbReference type="GO" id="GO:0005634">
    <property type="term" value="C:nucleus"/>
    <property type="evidence" value="ECO:0007669"/>
    <property type="project" value="TreeGrafter"/>
</dbReference>
<accession>A0A225ASU6</accession>
<dbReference type="AlphaFoldDB" id="A0A225ASU6"/>
<evidence type="ECO:0000256" key="6">
    <source>
        <dbReference type="SAM" id="MobiDB-lite"/>
    </source>
</evidence>
<evidence type="ECO:0000313" key="7">
    <source>
        <dbReference type="EMBL" id="OKL62583.1"/>
    </source>
</evidence>
<dbReference type="STRING" id="1441469.A0A225ASU6"/>
<comment type="similarity">
    <text evidence="3">Belongs to the RRG9 family.</text>
</comment>
<evidence type="ECO:0000256" key="3">
    <source>
        <dbReference type="ARBA" id="ARBA00010895"/>
    </source>
</evidence>
<protein>
    <recommendedName>
        <fullName evidence="4">Required for respiratory growth protein 9, mitochondrial</fullName>
    </recommendedName>
</protein>
<sequence length="279" mass="31816">MMTVCAASRRLTLSNAIQGIYRAEVARQRLENSAVGHYECYKRQPLFAPIAFKNLSLSQRPFSTSSARANEEGSVPSHGVTRNDRSDNDVLTELTSTKVDVTPHSSKTSTTTKKTSKSKSARSNSISNQKKTMKGKKADTKLPQHTANPPKKVKLEPWKVQKQALKEKFEEGWLPRKKLSPDTLDTIRHLHATKPTEWTTPVLANQFKVSPEAIRRILKSKWTPSEEERQDRKERWHRRHERLWSHMEQLGLRPKRGERTAKFSDARKLGIESAPSSSL</sequence>
<comment type="caution">
    <text evidence="7">The sequence shown here is derived from an EMBL/GenBank/DDBJ whole genome shotgun (WGS) entry which is preliminary data.</text>
</comment>
<comment type="subcellular location">
    <subcellularLocation>
        <location evidence="2">Mitochondrion</location>
    </subcellularLocation>
</comment>
<dbReference type="GO" id="GO:0005739">
    <property type="term" value="C:mitochondrion"/>
    <property type="evidence" value="ECO:0007669"/>
    <property type="project" value="UniProtKB-SubCell"/>
</dbReference>
<name>A0A225ASU6_TALAT</name>
<reference evidence="7 8" key="1">
    <citation type="submission" date="2015-06" db="EMBL/GenBank/DDBJ databases">
        <title>Talaromyces atroroseus IBT 11181 draft genome.</title>
        <authorList>
            <person name="Rasmussen K.B."/>
            <person name="Rasmussen S."/>
            <person name="Petersen B."/>
            <person name="Sicheritz-Ponten T."/>
            <person name="Mortensen U.H."/>
            <person name="Thrane U."/>
        </authorList>
    </citation>
    <scope>NUCLEOTIDE SEQUENCE [LARGE SCALE GENOMIC DNA]</scope>
    <source>
        <strain evidence="7 8">IBT 11181</strain>
    </source>
</reference>
<proteinExistence type="inferred from homology"/>
<dbReference type="RefSeq" id="XP_020122704.1">
    <property type="nucleotide sequence ID" value="XM_020265065.1"/>
</dbReference>
<dbReference type="PANTHER" id="PTHR13475:SF3">
    <property type="entry name" value="NEUGRIN"/>
    <property type="match status" value="1"/>
</dbReference>
<feature type="region of interest" description="Disordered" evidence="6">
    <location>
        <begin position="63"/>
        <end position="150"/>
    </location>
</feature>
<feature type="compositionally biased region" description="Basic and acidic residues" evidence="6">
    <location>
        <begin position="255"/>
        <end position="270"/>
    </location>
</feature>
<evidence type="ECO:0000256" key="1">
    <source>
        <dbReference type="ARBA" id="ARBA00003548"/>
    </source>
</evidence>
<keyword evidence="8" id="KW-1185">Reference proteome</keyword>
<dbReference type="EMBL" id="LFMY01000003">
    <property type="protein sequence ID" value="OKL62583.1"/>
    <property type="molecule type" value="Genomic_DNA"/>
</dbReference>
<dbReference type="GeneID" id="31002720"/>